<protein>
    <recommendedName>
        <fullName evidence="5">Cell division protein FtsL</fullName>
    </recommendedName>
</protein>
<evidence type="ECO:0008006" key="5">
    <source>
        <dbReference type="Google" id="ProtNLM"/>
    </source>
</evidence>
<dbReference type="EMBL" id="BSOO01000006">
    <property type="protein sequence ID" value="GLR47206.1"/>
    <property type="molecule type" value="Genomic_DNA"/>
</dbReference>
<evidence type="ECO:0000313" key="4">
    <source>
        <dbReference type="Proteomes" id="UP001156703"/>
    </source>
</evidence>
<proteinExistence type="predicted"/>
<organism evidence="3 4">
    <name type="scientific">Sphingomonas astaxanthinifaciens DSM 22298</name>
    <dbReference type="NCBI Taxonomy" id="1123267"/>
    <lineage>
        <taxon>Bacteria</taxon>
        <taxon>Pseudomonadati</taxon>
        <taxon>Pseudomonadota</taxon>
        <taxon>Alphaproteobacteria</taxon>
        <taxon>Sphingomonadales</taxon>
        <taxon>Sphingomonadaceae</taxon>
        <taxon>Sphingomonas</taxon>
    </lineage>
</organism>
<gene>
    <name evidence="3" type="ORF">GCM10007925_09170</name>
</gene>
<dbReference type="Proteomes" id="UP001156703">
    <property type="component" value="Unassembled WGS sequence"/>
</dbReference>
<feature type="compositionally biased region" description="Low complexity" evidence="2">
    <location>
        <begin position="156"/>
        <end position="184"/>
    </location>
</feature>
<evidence type="ECO:0000256" key="2">
    <source>
        <dbReference type="SAM" id="MobiDB-lite"/>
    </source>
</evidence>
<accession>A0ABQ5Z719</accession>
<keyword evidence="4" id="KW-1185">Reference proteome</keyword>
<feature type="compositionally biased region" description="Low complexity" evidence="2">
    <location>
        <begin position="192"/>
        <end position="202"/>
    </location>
</feature>
<comment type="caution">
    <text evidence="3">The sequence shown here is derived from an EMBL/GenBank/DDBJ whole genome shotgun (WGS) entry which is preliminary data.</text>
</comment>
<feature type="compositionally biased region" description="Basic and acidic residues" evidence="2">
    <location>
        <begin position="139"/>
        <end position="155"/>
    </location>
</feature>
<name>A0ABQ5Z719_9SPHN</name>
<sequence length="223" mass="23298">MVRGFREVGWVAAVAGTALGCYMVSLKVAAERAALDQVQNRIVLAQRDIRVLQTEIGTRGRLEQLESWNVKVLALSAPKAQQFLEGEFQLATLTAPKKTVDPAAPVVLASAPAPAPTPRVADPDASGSSARDLMQVASFRRDLPEPGEKTVDKPKVAPARPVKPAAKAATAAASTDKTPAAATTARKEKVAAKAPTDSAKSKAPPKPATPPANAKSKDAKARQ</sequence>
<reference evidence="4" key="1">
    <citation type="journal article" date="2019" name="Int. J. Syst. Evol. Microbiol.">
        <title>The Global Catalogue of Microorganisms (GCM) 10K type strain sequencing project: providing services to taxonomists for standard genome sequencing and annotation.</title>
        <authorList>
            <consortium name="The Broad Institute Genomics Platform"/>
            <consortium name="The Broad Institute Genome Sequencing Center for Infectious Disease"/>
            <person name="Wu L."/>
            <person name="Ma J."/>
        </authorList>
    </citation>
    <scope>NUCLEOTIDE SEQUENCE [LARGE SCALE GENOMIC DNA]</scope>
    <source>
        <strain evidence="4">NBRC 102146</strain>
    </source>
</reference>
<evidence type="ECO:0000313" key="3">
    <source>
        <dbReference type="EMBL" id="GLR47206.1"/>
    </source>
</evidence>
<feature type="compositionally biased region" description="Low complexity" evidence="2">
    <location>
        <begin position="109"/>
        <end position="125"/>
    </location>
</feature>
<feature type="region of interest" description="Disordered" evidence="2">
    <location>
        <begin position="109"/>
        <end position="223"/>
    </location>
</feature>
<dbReference type="PROSITE" id="PS51257">
    <property type="entry name" value="PROKAR_LIPOPROTEIN"/>
    <property type="match status" value="1"/>
</dbReference>
<dbReference type="RefSeq" id="WP_051676358.1">
    <property type="nucleotide sequence ID" value="NZ_BSOO01000006.1"/>
</dbReference>
<feature type="coiled-coil region" evidence="1">
    <location>
        <begin position="28"/>
        <end position="55"/>
    </location>
</feature>
<evidence type="ECO:0000256" key="1">
    <source>
        <dbReference type="SAM" id="Coils"/>
    </source>
</evidence>
<keyword evidence="1" id="KW-0175">Coiled coil</keyword>